<comment type="cofactor">
    <cofactor evidence="2">
        <name>pyridoxal 5'-phosphate</name>
        <dbReference type="ChEBI" id="CHEBI:597326"/>
    </cofactor>
</comment>
<keyword evidence="18" id="KW-1185">Reference proteome</keyword>
<dbReference type="GO" id="GO:0042802">
    <property type="term" value="F:identical protein binding"/>
    <property type="evidence" value="ECO:0007669"/>
    <property type="project" value="TreeGrafter"/>
</dbReference>
<evidence type="ECO:0000256" key="14">
    <source>
        <dbReference type="ARBA" id="ARBA00048021"/>
    </source>
</evidence>
<dbReference type="Pfam" id="PF00202">
    <property type="entry name" value="Aminotran_3"/>
    <property type="match status" value="1"/>
</dbReference>
<comment type="pathway">
    <text evidence="3">Amino-acid degradation; 4-aminobutanoate degradation.</text>
</comment>
<dbReference type="NCBIfam" id="TIGR00700">
    <property type="entry name" value="GABAtrnsam"/>
    <property type="match status" value="1"/>
</dbReference>
<dbReference type="InterPro" id="IPR015424">
    <property type="entry name" value="PyrdxlP-dep_Trfase"/>
</dbReference>
<dbReference type="InterPro" id="IPR004632">
    <property type="entry name" value="4NH2But_aminotransferase_bac"/>
</dbReference>
<evidence type="ECO:0000256" key="9">
    <source>
        <dbReference type="ARBA" id="ARBA00022898"/>
    </source>
</evidence>
<evidence type="ECO:0000256" key="5">
    <source>
        <dbReference type="ARBA" id="ARBA00012876"/>
    </source>
</evidence>
<dbReference type="EC" id="2.6.1.22" evidence="5"/>
<dbReference type="HOGENOM" id="CLU_016922_10_0_9"/>
<dbReference type="InterPro" id="IPR049704">
    <property type="entry name" value="Aminotrans_3_PPA_site"/>
</dbReference>
<dbReference type="InterPro" id="IPR050103">
    <property type="entry name" value="Class-III_PLP-dep_AT"/>
</dbReference>
<sequence length="475" mass="51969">MLFLLAQHLLIYFVSHSLLTLNGPISKGAEALINIKTEIPGPKSLELLELRKKYVPKGISNSGQVFAGEAEGAVITDVDGNRYIDFATGIGVINVGHRHEKVVKAAKEQIDKYIHTSFNVIMYEPYVRLAEKLAAITPGSFPKKTMFANSGAEAVENAVKIARKYTKRTGIIALECAFHGRTLMTMTLTSKIRPYKYGFGPFAPEVYKIPSAYCYRCYFGLEYPSCDMRCLSNLERFFVAEQPADNIAALIAEPVQGEGGFIVPPPEFLPGLKQICEKYGILFVVDEIQTGFGRTGKLFACEHFGLAPDIITIAKSLAAGFPLSAVTGRAEIMDSPDPGEIGGTYGGNPVSCAAALQVIDIMQEEKLPERAARIGARIQQSLKELQEKYQVIGDVRGLGAMVAVELVKDRKTKEPAKEITGQLISECYKQGLIVLSAGIYSNVMRFLPPLIIGDDELNWALAVLEKAFEKVCGKN</sequence>
<dbReference type="PIRSF" id="PIRSF000521">
    <property type="entry name" value="Transaminase_4ab_Lys_Orn"/>
    <property type="match status" value="1"/>
</dbReference>
<reference evidence="18" key="1">
    <citation type="journal article" date="2008" name="Genome Res.">
        <title>The genome of Pelotomaculum thermopropionicum reveals niche-associated evolution in anaerobic microbiota.</title>
        <authorList>
            <person name="Kosaka T."/>
            <person name="Kato S."/>
            <person name="Shimoyama T."/>
            <person name="Ishii S."/>
            <person name="Abe T."/>
            <person name="Watanabe K."/>
        </authorList>
    </citation>
    <scope>NUCLEOTIDE SEQUENCE [LARGE SCALE GENOMIC DNA]</scope>
    <source>
        <strain evidence="18">DSM 13744 / JCM 10971 / SI</strain>
    </source>
</reference>
<dbReference type="EMBL" id="AP009389">
    <property type="protein sequence ID" value="BAF59366.1"/>
    <property type="molecule type" value="Genomic_DNA"/>
</dbReference>
<evidence type="ECO:0000256" key="7">
    <source>
        <dbReference type="ARBA" id="ARBA00022576"/>
    </source>
</evidence>
<evidence type="ECO:0000256" key="11">
    <source>
        <dbReference type="ARBA" id="ARBA00030204"/>
    </source>
</evidence>
<name>A5D325_PELTS</name>
<dbReference type="STRING" id="370438.PTH_1185"/>
<dbReference type="Proteomes" id="UP000006556">
    <property type="component" value="Chromosome"/>
</dbReference>
<evidence type="ECO:0000256" key="8">
    <source>
        <dbReference type="ARBA" id="ARBA00022679"/>
    </source>
</evidence>
<dbReference type="KEGG" id="pth:PTH_1185"/>
<dbReference type="PANTHER" id="PTHR11986">
    <property type="entry name" value="AMINOTRANSFERASE CLASS III"/>
    <property type="match status" value="1"/>
</dbReference>
<dbReference type="PROSITE" id="PS00600">
    <property type="entry name" value="AA_TRANSFER_CLASS_3"/>
    <property type="match status" value="1"/>
</dbReference>
<organism evidence="17 18">
    <name type="scientific">Pelotomaculum thermopropionicum (strain DSM 13744 / JCM 10971 / SI)</name>
    <dbReference type="NCBI Taxonomy" id="370438"/>
    <lineage>
        <taxon>Bacteria</taxon>
        <taxon>Bacillati</taxon>
        <taxon>Bacillota</taxon>
        <taxon>Clostridia</taxon>
        <taxon>Eubacteriales</taxon>
        <taxon>Desulfotomaculaceae</taxon>
        <taxon>Pelotomaculum</taxon>
    </lineage>
</organism>
<dbReference type="SUPFAM" id="SSF53383">
    <property type="entry name" value="PLP-dependent transferases"/>
    <property type="match status" value="1"/>
</dbReference>
<dbReference type="InterPro" id="IPR015422">
    <property type="entry name" value="PyrdxlP-dep_Trfase_small"/>
</dbReference>
<dbReference type="Gene3D" id="3.90.1150.10">
    <property type="entry name" value="Aspartate Aminotransferase, domain 1"/>
    <property type="match status" value="1"/>
</dbReference>
<comment type="catalytic activity">
    <reaction evidence="14">
        <text>4-aminobutanoate + 2-oxoglutarate = succinate semialdehyde + L-glutamate</text>
        <dbReference type="Rhea" id="RHEA:23352"/>
        <dbReference type="ChEBI" id="CHEBI:16810"/>
        <dbReference type="ChEBI" id="CHEBI:29985"/>
        <dbReference type="ChEBI" id="CHEBI:57706"/>
        <dbReference type="ChEBI" id="CHEBI:59888"/>
        <dbReference type="EC" id="2.6.1.19"/>
    </reaction>
</comment>
<gene>
    <name evidence="17" type="primary">GabT</name>
    <name evidence="17" type="ordered locus">PTH_1185</name>
</gene>
<keyword evidence="7 17" id="KW-0032">Aminotransferase</keyword>
<evidence type="ECO:0000313" key="17">
    <source>
        <dbReference type="EMBL" id="BAF59366.1"/>
    </source>
</evidence>
<evidence type="ECO:0000256" key="2">
    <source>
        <dbReference type="ARBA" id="ARBA00001933"/>
    </source>
</evidence>
<evidence type="ECO:0000256" key="4">
    <source>
        <dbReference type="ARBA" id="ARBA00008954"/>
    </source>
</evidence>
<evidence type="ECO:0000256" key="15">
    <source>
        <dbReference type="ARBA" id="ARBA00050054"/>
    </source>
</evidence>
<evidence type="ECO:0000256" key="6">
    <source>
        <dbReference type="ARBA" id="ARBA00012912"/>
    </source>
</evidence>
<dbReference type="GO" id="GO:0034386">
    <property type="term" value="F:4-aminobutyrate:2-oxoglutarate transaminase activity"/>
    <property type="evidence" value="ECO:0007669"/>
    <property type="project" value="UniProtKB-EC"/>
</dbReference>
<dbReference type="eggNOG" id="COG0160">
    <property type="taxonomic scope" value="Bacteria"/>
</dbReference>
<dbReference type="GO" id="GO:0030170">
    <property type="term" value="F:pyridoxal phosphate binding"/>
    <property type="evidence" value="ECO:0007669"/>
    <property type="project" value="InterPro"/>
</dbReference>
<evidence type="ECO:0000256" key="13">
    <source>
        <dbReference type="ARBA" id="ARBA00031787"/>
    </source>
</evidence>
<evidence type="ECO:0000256" key="12">
    <source>
        <dbReference type="ARBA" id="ARBA00030857"/>
    </source>
</evidence>
<dbReference type="EC" id="2.6.1.19" evidence="6"/>
<comment type="similarity">
    <text evidence="4 16">Belongs to the class-III pyridoxal-phosphate-dependent aminotransferase family.</text>
</comment>
<proteinExistence type="inferred from homology"/>
<protein>
    <recommendedName>
        <fullName evidence="12">(S)-3-amino-2-methylpropionate transaminase</fullName>
        <ecNumber evidence="6">2.6.1.19</ecNumber>
        <ecNumber evidence="5">2.6.1.22</ecNumber>
    </recommendedName>
    <alternativeName>
        <fullName evidence="13">GABA aminotransferase</fullName>
    </alternativeName>
    <alternativeName>
        <fullName evidence="11">Gamma-amino-N-butyrate transaminase</fullName>
    </alternativeName>
    <alternativeName>
        <fullName evidence="15">Glutamate:succinic semialdehyde transaminase</fullName>
    </alternativeName>
    <alternativeName>
        <fullName evidence="10">L-AIBAT</fullName>
    </alternativeName>
</protein>
<evidence type="ECO:0000256" key="16">
    <source>
        <dbReference type="RuleBase" id="RU003560"/>
    </source>
</evidence>
<evidence type="ECO:0000256" key="3">
    <source>
        <dbReference type="ARBA" id="ARBA00005176"/>
    </source>
</evidence>
<comment type="catalytic activity">
    <reaction evidence="1">
        <text>(S)-3-amino-2-methylpropanoate + 2-oxoglutarate = 2-methyl-3-oxopropanoate + L-glutamate</text>
        <dbReference type="Rhea" id="RHEA:13993"/>
        <dbReference type="ChEBI" id="CHEBI:16810"/>
        <dbReference type="ChEBI" id="CHEBI:29985"/>
        <dbReference type="ChEBI" id="CHEBI:57700"/>
        <dbReference type="ChEBI" id="CHEBI:58655"/>
        <dbReference type="EC" id="2.6.1.22"/>
    </reaction>
</comment>
<dbReference type="GO" id="GO:0047298">
    <property type="term" value="F:(S)-3-amino-2-methylpropionate transaminase activity"/>
    <property type="evidence" value="ECO:0007669"/>
    <property type="project" value="UniProtKB-EC"/>
</dbReference>
<keyword evidence="9 16" id="KW-0663">Pyridoxal phosphate</keyword>
<dbReference type="PANTHER" id="PTHR11986:SF58">
    <property type="entry name" value="LEUCINE_METHIONINE RACEMASE"/>
    <property type="match status" value="1"/>
</dbReference>
<dbReference type="FunFam" id="3.40.640.10:FF:000013">
    <property type="entry name" value="4-aminobutyrate aminotransferase"/>
    <property type="match status" value="1"/>
</dbReference>
<evidence type="ECO:0000256" key="10">
    <source>
        <dbReference type="ARBA" id="ARBA00029760"/>
    </source>
</evidence>
<evidence type="ECO:0000256" key="1">
    <source>
        <dbReference type="ARBA" id="ARBA00001750"/>
    </source>
</evidence>
<dbReference type="AlphaFoldDB" id="A5D325"/>
<dbReference type="Gene3D" id="3.40.640.10">
    <property type="entry name" value="Type I PLP-dependent aspartate aminotransferase-like (Major domain)"/>
    <property type="match status" value="1"/>
</dbReference>
<keyword evidence="8 17" id="KW-0808">Transferase</keyword>
<dbReference type="GO" id="GO:0009448">
    <property type="term" value="P:gamma-aminobutyric acid metabolic process"/>
    <property type="evidence" value="ECO:0007669"/>
    <property type="project" value="InterPro"/>
</dbReference>
<dbReference type="InterPro" id="IPR005814">
    <property type="entry name" value="Aminotrans_3"/>
</dbReference>
<evidence type="ECO:0000313" key="18">
    <source>
        <dbReference type="Proteomes" id="UP000006556"/>
    </source>
</evidence>
<dbReference type="CDD" id="cd00610">
    <property type="entry name" value="OAT_like"/>
    <property type="match status" value="1"/>
</dbReference>
<dbReference type="InterPro" id="IPR015421">
    <property type="entry name" value="PyrdxlP-dep_Trfase_major"/>
</dbReference>
<accession>A5D325</accession>